<dbReference type="EMBL" id="JPIN01000005">
    <property type="protein sequence ID" value="KFZ28989.1"/>
    <property type="molecule type" value="Genomic_DNA"/>
</dbReference>
<dbReference type="Gene3D" id="3.30.700.10">
    <property type="entry name" value="Glycoprotein, Type 4 Pilin"/>
    <property type="match status" value="1"/>
</dbReference>
<comment type="caution">
    <text evidence="2">The sequence shown here is derived from an EMBL/GenBank/DDBJ whole genome shotgun (WGS) entry which is preliminary data.</text>
</comment>
<gene>
    <name evidence="2" type="ORF">IDAT_04745</name>
</gene>
<dbReference type="STRING" id="1517416.IDAT_04745"/>
<dbReference type="AlphaFoldDB" id="A0A094IT24"/>
<evidence type="ECO:0000313" key="3">
    <source>
        <dbReference type="Proteomes" id="UP000053718"/>
    </source>
</evidence>
<dbReference type="RefSeq" id="WP_034731230.1">
    <property type="nucleotide sequence ID" value="NZ_JPIN01000005.1"/>
</dbReference>
<keyword evidence="1" id="KW-0472">Membrane</keyword>
<keyword evidence="1" id="KW-0812">Transmembrane</keyword>
<sequence>MSIVKARQNGFTLIELIIVIVVLGILAVTAAPQFINFSSDARESALRGLQASMKSAVELGYAKAAIENKLSGEATITAADGTSIALANGYPKASAVQAAAGASSDFVFAEQTAGVYTGGSPSNGTYVGTFASLIDGTVSAAVIAATNCYITYTDNADDTGKPTPTVTVSGC</sequence>
<dbReference type="OrthoDB" id="5902365at2"/>
<keyword evidence="1" id="KW-1133">Transmembrane helix</keyword>
<dbReference type="SUPFAM" id="SSF54523">
    <property type="entry name" value="Pili subunits"/>
    <property type="match status" value="1"/>
</dbReference>
<dbReference type="Proteomes" id="UP000053718">
    <property type="component" value="Unassembled WGS sequence"/>
</dbReference>
<proteinExistence type="predicted"/>
<evidence type="ECO:0000256" key="1">
    <source>
        <dbReference type="SAM" id="Phobius"/>
    </source>
</evidence>
<dbReference type="Pfam" id="PF07963">
    <property type="entry name" value="N_methyl"/>
    <property type="match status" value="1"/>
</dbReference>
<dbReference type="InterPro" id="IPR012902">
    <property type="entry name" value="N_methyl_site"/>
</dbReference>
<reference evidence="2 3" key="1">
    <citation type="submission" date="2014-06" db="EMBL/GenBank/DDBJ databases">
        <title>Draft genome sequence of Idiomarina sp. MCCC 1A10513.</title>
        <authorList>
            <person name="Du J."/>
            <person name="Lai Q."/>
            <person name="Shao Z."/>
        </authorList>
    </citation>
    <scope>NUCLEOTIDE SEQUENCE [LARGE SCALE GENOMIC DNA]</scope>
    <source>
        <strain evidence="2 3">MCCC 1A10513</strain>
    </source>
</reference>
<feature type="transmembrane region" description="Helical" evidence="1">
    <location>
        <begin position="12"/>
        <end position="35"/>
    </location>
</feature>
<name>A0A094IT24_9GAMM</name>
<evidence type="ECO:0000313" key="2">
    <source>
        <dbReference type="EMBL" id="KFZ28989.1"/>
    </source>
</evidence>
<dbReference type="NCBIfam" id="TIGR02532">
    <property type="entry name" value="IV_pilin_GFxxxE"/>
    <property type="match status" value="1"/>
</dbReference>
<evidence type="ECO:0008006" key="4">
    <source>
        <dbReference type="Google" id="ProtNLM"/>
    </source>
</evidence>
<protein>
    <recommendedName>
        <fullName evidence="4">MSHA biogenesis protein MshA</fullName>
    </recommendedName>
</protein>
<dbReference type="eggNOG" id="COG2165">
    <property type="taxonomic scope" value="Bacteria"/>
</dbReference>
<keyword evidence="3" id="KW-1185">Reference proteome</keyword>
<organism evidence="2 3">
    <name type="scientific">Pseudidiomarina atlantica</name>
    <dbReference type="NCBI Taxonomy" id="1517416"/>
    <lineage>
        <taxon>Bacteria</taxon>
        <taxon>Pseudomonadati</taxon>
        <taxon>Pseudomonadota</taxon>
        <taxon>Gammaproteobacteria</taxon>
        <taxon>Alteromonadales</taxon>
        <taxon>Idiomarinaceae</taxon>
        <taxon>Pseudidiomarina</taxon>
    </lineage>
</organism>
<accession>A0A094IT24</accession>
<dbReference type="InterPro" id="IPR045584">
    <property type="entry name" value="Pilin-like"/>
</dbReference>